<evidence type="ECO:0000259" key="3">
    <source>
        <dbReference type="PROSITE" id="PS51186"/>
    </source>
</evidence>
<dbReference type="PROSITE" id="PS51186">
    <property type="entry name" value="GNAT"/>
    <property type="match status" value="1"/>
</dbReference>
<comment type="caution">
    <text evidence="4">The sequence shown here is derived from an EMBL/GenBank/DDBJ whole genome shotgun (WGS) entry which is preliminary data.</text>
</comment>
<dbReference type="Proteomes" id="UP000822993">
    <property type="component" value="Unassembled WGS sequence"/>
</dbReference>
<dbReference type="InterPro" id="IPR050832">
    <property type="entry name" value="Bact_Acetyltransf"/>
</dbReference>
<evidence type="ECO:0000313" key="4">
    <source>
        <dbReference type="EMBL" id="MBE7702070.1"/>
    </source>
</evidence>
<dbReference type="InterPro" id="IPR016181">
    <property type="entry name" value="Acyl_CoA_acyltransferase"/>
</dbReference>
<dbReference type="CDD" id="cd04301">
    <property type="entry name" value="NAT_SF"/>
    <property type="match status" value="1"/>
</dbReference>
<proteinExistence type="predicted"/>
<feature type="domain" description="N-acetyltransferase" evidence="3">
    <location>
        <begin position="11"/>
        <end position="154"/>
    </location>
</feature>
<reference evidence="4 5" key="1">
    <citation type="submission" date="2020-08" db="EMBL/GenBank/DDBJ databases">
        <title>A Genomic Blueprint of the Chicken Gut Microbiome.</title>
        <authorList>
            <person name="Gilroy R."/>
            <person name="Ravi A."/>
            <person name="Getino M."/>
            <person name="Pursley I."/>
            <person name="Horton D.L."/>
            <person name="Alikhan N.-F."/>
            <person name="Baker D."/>
            <person name="Gharbi K."/>
            <person name="Hall N."/>
            <person name="Watson M."/>
            <person name="Adriaenssens E.M."/>
            <person name="Foster-Nyarko E."/>
            <person name="Jarju S."/>
            <person name="Secka A."/>
            <person name="Antonio M."/>
            <person name="Oren A."/>
            <person name="Chaudhuri R."/>
            <person name="La Ragione R.M."/>
            <person name="Hildebrand F."/>
            <person name="Pallen M.J."/>
        </authorList>
    </citation>
    <scope>NUCLEOTIDE SEQUENCE [LARGE SCALE GENOMIC DNA]</scope>
    <source>
        <strain evidence="4 5">Sa1BUA8</strain>
    </source>
</reference>
<dbReference type="Gene3D" id="3.40.630.30">
    <property type="match status" value="1"/>
</dbReference>
<organism evidence="4 5">
    <name type="scientific">Oerskovia douganii</name>
    <dbReference type="NCBI Taxonomy" id="2762210"/>
    <lineage>
        <taxon>Bacteria</taxon>
        <taxon>Bacillati</taxon>
        <taxon>Actinomycetota</taxon>
        <taxon>Actinomycetes</taxon>
        <taxon>Micrococcales</taxon>
        <taxon>Cellulomonadaceae</taxon>
        <taxon>Oerskovia</taxon>
    </lineage>
</organism>
<dbReference type="InterPro" id="IPR000182">
    <property type="entry name" value="GNAT_dom"/>
</dbReference>
<protein>
    <submittedName>
        <fullName evidence="4">GNAT family N-acetyltransferase</fullName>
    </submittedName>
</protein>
<dbReference type="AlphaFoldDB" id="A0A9D5Z0C8"/>
<gene>
    <name evidence="4" type="ORF">H9623_17400</name>
</gene>
<keyword evidence="5" id="KW-1185">Reference proteome</keyword>
<dbReference type="GO" id="GO:0016747">
    <property type="term" value="F:acyltransferase activity, transferring groups other than amino-acyl groups"/>
    <property type="evidence" value="ECO:0007669"/>
    <property type="project" value="InterPro"/>
</dbReference>
<evidence type="ECO:0000256" key="2">
    <source>
        <dbReference type="ARBA" id="ARBA00023315"/>
    </source>
</evidence>
<keyword evidence="1" id="KW-0808">Transferase</keyword>
<keyword evidence="2" id="KW-0012">Acyltransferase</keyword>
<accession>A0A9D5Z0C8</accession>
<evidence type="ECO:0000313" key="5">
    <source>
        <dbReference type="Proteomes" id="UP000822993"/>
    </source>
</evidence>
<evidence type="ECO:0000256" key="1">
    <source>
        <dbReference type="ARBA" id="ARBA00022679"/>
    </source>
</evidence>
<dbReference type="Pfam" id="PF00583">
    <property type="entry name" value="Acetyltransf_1"/>
    <property type="match status" value="1"/>
</dbReference>
<name>A0A9D5Z0C8_9CELL</name>
<sequence length="192" mass="21747">MVEHGRARPVASIRLYLDVDEPSWVRCRALSFLGSQYYDDVKPQRTRFERPALCLVAVLDQEVVGILDVEIDGASATIDTIATHPDHGQLGIASALLTSALPMLDDRGVTSLDAWTREDVAANAWYQRHGFAEEFRYLHVYKDWDGAAEGFTSPPGLSSPVRAFAHAEIEHESDLRARFRRVYVCRQYKRRI</sequence>
<dbReference type="PANTHER" id="PTHR43877">
    <property type="entry name" value="AMINOALKYLPHOSPHONATE N-ACETYLTRANSFERASE-RELATED-RELATED"/>
    <property type="match status" value="1"/>
</dbReference>
<dbReference type="SUPFAM" id="SSF55729">
    <property type="entry name" value="Acyl-CoA N-acyltransferases (Nat)"/>
    <property type="match status" value="1"/>
</dbReference>
<dbReference type="EMBL" id="JACSPN010000031">
    <property type="protein sequence ID" value="MBE7702070.1"/>
    <property type="molecule type" value="Genomic_DNA"/>
</dbReference>